<dbReference type="PANTHER" id="PTHR10015:SF206">
    <property type="entry name" value="HSF-TYPE DNA-BINDING DOMAIN-CONTAINING PROTEIN"/>
    <property type="match status" value="1"/>
</dbReference>
<evidence type="ECO:0000256" key="5">
    <source>
        <dbReference type="SAM" id="MobiDB-lite"/>
    </source>
</evidence>
<proteinExistence type="predicted"/>
<dbReference type="InterPro" id="IPR000232">
    <property type="entry name" value="HSF_DNA-bd"/>
</dbReference>
<gene>
    <name evidence="7" type="ORF">THAPSDRAFT_23991</name>
</gene>
<dbReference type="HOGENOM" id="CLU_017023_0_0_1"/>
<feature type="compositionally biased region" description="Polar residues" evidence="5">
    <location>
        <begin position="88"/>
        <end position="114"/>
    </location>
</feature>
<evidence type="ECO:0000259" key="6">
    <source>
        <dbReference type="Pfam" id="PF00447"/>
    </source>
</evidence>
<dbReference type="RefSeq" id="XP_002292467.1">
    <property type="nucleotide sequence ID" value="XM_002292431.1"/>
</dbReference>
<dbReference type="GO" id="GO:0003700">
    <property type="term" value="F:DNA-binding transcription factor activity"/>
    <property type="evidence" value="ECO:0007669"/>
    <property type="project" value="InterPro"/>
</dbReference>
<reference evidence="7 8" key="1">
    <citation type="journal article" date="2004" name="Science">
        <title>The genome of the diatom Thalassiosira pseudonana: ecology, evolution, and metabolism.</title>
        <authorList>
            <person name="Armbrust E.V."/>
            <person name="Berges J.A."/>
            <person name="Bowler C."/>
            <person name="Green B.R."/>
            <person name="Martinez D."/>
            <person name="Putnam N.H."/>
            <person name="Zhou S."/>
            <person name="Allen A.E."/>
            <person name="Apt K.E."/>
            <person name="Bechner M."/>
            <person name="Brzezinski M.A."/>
            <person name="Chaal B.K."/>
            <person name="Chiovitti A."/>
            <person name="Davis A.K."/>
            <person name="Demarest M.S."/>
            <person name="Detter J.C."/>
            <person name="Glavina T."/>
            <person name="Goodstein D."/>
            <person name="Hadi M.Z."/>
            <person name="Hellsten U."/>
            <person name="Hildebrand M."/>
            <person name="Jenkins B.D."/>
            <person name="Jurka J."/>
            <person name="Kapitonov V.V."/>
            <person name="Kroger N."/>
            <person name="Lau W.W."/>
            <person name="Lane T.W."/>
            <person name="Larimer F.W."/>
            <person name="Lippmeier J.C."/>
            <person name="Lucas S."/>
            <person name="Medina M."/>
            <person name="Montsant A."/>
            <person name="Obornik M."/>
            <person name="Parker M.S."/>
            <person name="Palenik B."/>
            <person name="Pazour G.J."/>
            <person name="Richardson P.M."/>
            <person name="Rynearson T.A."/>
            <person name="Saito M.A."/>
            <person name="Schwartz D.C."/>
            <person name="Thamatrakoln K."/>
            <person name="Valentin K."/>
            <person name="Vardi A."/>
            <person name="Wilkerson F.P."/>
            <person name="Rokhsar D.S."/>
        </authorList>
    </citation>
    <scope>NUCLEOTIDE SEQUENCE [LARGE SCALE GENOMIC DNA]</scope>
    <source>
        <strain evidence="7 8">CCMP1335</strain>
    </source>
</reference>
<keyword evidence="4" id="KW-0175">Coiled coil</keyword>
<evidence type="ECO:0000256" key="1">
    <source>
        <dbReference type="ARBA" id="ARBA00004123"/>
    </source>
</evidence>
<dbReference type="GO" id="GO:0005634">
    <property type="term" value="C:nucleus"/>
    <property type="evidence" value="ECO:0007669"/>
    <property type="project" value="UniProtKB-SubCell"/>
</dbReference>
<evidence type="ECO:0000313" key="7">
    <source>
        <dbReference type="EMBL" id="EED90442.1"/>
    </source>
</evidence>
<dbReference type="FunFam" id="1.10.10.10:FF:001001">
    <property type="entry name" value="Predicted protein"/>
    <property type="match status" value="1"/>
</dbReference>
<protein>
    <recommendedName>
        <fullName evidence="6">HSF-type DNA-binding domain-containing protein</fullName>
    </recommendedName>
</protein>
<reference evidence="7 8" key="2">
    <citation type="journal article" date="2008" name="Nature">
        <title>The Phaeodactylum genome reveals the evolutionary history of diatom genomes.</title>
        <authorList>
            <person name="Bowler C."/>
            <person name="Allen A.E."/>
            <person name="Badger J.H."/>
            <person name="Grimwood J."/>
            <person name="Jabbari K."/>
            <person name="Kuo A."/>
            <person name="Maheswari U."/>
            <person name="Martens C."/>
            <person name="Maumus F."/>
            <person name="Otillar R.P."/>
            <person name="Rayko E."/>
            <person name="Salamov A."/>
            <person name="Vandepoele K."/>
            <person name="Beszteri B."/>
            <person name="Gruber A."/>
            <person name="Heijde M."/>
            <person name="Katinka M."/>
            <person name="Mock T."/>
            <person name="Valentin K."/>
            <person name="Verret F."/>
            <person name="Berges J.A."/>
            <person name="Brownlee C."/>
            <person name="Cadoret J.P."/>
            <person name="Chiovitti A."/>
            <person name="Choi C.J."/>
            <person name="Coesel S."/>
            <person name="De Martino A."/>
            <person name="Detter J.C."/>
            <person name="Durkin C."/>
            <person name="Falciatore A."/>
            <person name="Fournet J."/>
            <person name="Haruta M."/>
            <person name="Huysman M.J."/>
            <person name="Jenkins B.D."/>
            <person name="Jiroutova K."/>
            <person name="Jorgensen R.E."/>
            <person name="Joubert Y."/>
            <person name="Kaplan A."/>
            <person name="Kroger N."/>
            <person name="Kroth P.G."/>
            <person name="La Roche J."/>
            <person name="Lindquist E."/>
            <person name="Lommer M."/>
            <person name="Martin-Jezequel V."/>
            <person name="Lopez P.J."/>
            <person name="Lucas S."/>
            <person name="Mangogna M."/>
            <person name="McGinnis K."/>
            <person name="Medlin L.K."/>
            <person name="Montsant A."/>
            <person name="Oudot-Le Secq M.P."/>
            <person name="Napoli C."/>
            <person name="Obornik M."/>
            <person name="Parker M.S."/>
            <person name="Petit J.L."/>
            <person name="Porcel B.M."/>
            <person name="Poulsen N."/>
            <person name="Robison M."/>
            <person name="Rychlewski L."/>
            <person name="Rynearson T.A."/>
            <person name="Schmutz J."/>
            <person name="Shapiro H."/>
            <person name="Siaut M."/>
            <person name="Stanley M."/>
            <person name="Sussman M.R."/>
            <person name="Taylor A.R."/>
            <person name="Vardi A."/>
            <person name="von Dassow P."/>
            <person name="Vyverman W."/>
            <person name="Willis A."/>
            <person name="Wyrwicz L.S."/>
            <person name="Rokhsar D.S."/>
            <person name="Weissenbach J."/>
            <person name="Armbrust E.V."/>
            <person name="Green B.R."/>
            <person name="Van de Peer Y."/>
            <person name="Grigoriev I.V."/>
        </authorList>
    </citation>
    <scope>NUCLEOTIDE SEQUENCE [LARGE SCALE GENOMIC DNA]</scope>
    <source>
        <strain evidence="7 8">CCMP1335</strain>
    </source>
</reference>
<evidence type="ECO:0000256" key="3">
    <source>
        <dbReference type="ARBA" id="ARBA00023242"/>
    </source>
</evidence>
<feature type="region of interest" description="Disordered" evidence="5">
    <location>
        <begin position="79"/>
        <end position="114"/>
    </location>
</feature>
<keyword evidence="3" id="KW-0539">Nucleus</keyword>
<feature type="compositionally biased region" description="Basic and acidic residues" evidence="5">
    <location>
        <begin position="337"/>
        <end position="366"/>
    </location>
</feature>
<dbReference type="AlphaFoldDB" id="B8C884"/>
<dbReference type="GO" id="GO:0043565">
    <property type="term" value="F:sequence-specific DNA binding"/>
    <property type="evidence" value="ECO:0007669"/>
    <property type="project" value="InterPro"/>
</dbReference>
<feature type="coiled-coil region" evidence="4">
    <location>
        <begin position="239"/>
        <end position="266"/>
    </location>
</feature>
<sequence length="620" mass="70680">MASVNSHASAARYHSGIGDTTGAAATITVMGAVRQETLESMPYEELVRMASDVLNATKTCAPSGIKSGVEEAGKPTVLVSSIGDDHPTSSNDAGTSASLSQPKKNDQMSTSPLTRNMNKADWYCSVISEEAPPFDNRVHRYYHSSDDTASPSLIFHQNQRRIAEAEERINHIGTWQSLPQRCQQMEPNASIVQRDYLSHSSSSSIRFGMMHLAQRQRYQQMELERYAFEQKMKLEQYAIEREEKLNAAAEERLQRLRRNREMELERYAMKRHQSMKRYINEKNELAALSTERERRLQCLHEFHTARQLNNARLMHSNNQLMNEQRPCLRQQLTSIDRPSEEQLKRGVESTRHERPLEHPTEGEKKSASSSTSKATEPLEHPSEEEKTSSSTSKGKANLSSEHPSEEEAKSARSSTINARLPLEHHSEEEKSSSVKRNTQQKFPLKLYTLLESTNDLGCCHVVSWLSHGRAFAIHDEKRFMKTVIETGLVGSTKFRSFTRNLNMWGFLRVHQFNSTKNSSTWYHKLFLRGDPFNTVTQMIRIKIKSRSNLDDGNHKEEPDFVNMPQLPGAESWITEAASQKRRDFIESCQLGAYMSTEVSPEVETKQDNRGGEEKESLTLL</sequence>
<evidence type="ECO:0000256" key="4">
    <source>
        <dbReference type="SAM" id="Coils"/>
    </source>
</evidence>
<accession>B8C884</accession>
<feature type="compositionally biased region" description="Basic and acidic residues" evidence="5">
    <location>
        <begin position="602"/>
        <end position="620"/>
    </location>
</feature>
<feature type="compositionally biased region" description="Basic and acidic residues" evidence="5">
    <location>
        <begin position="421"/>
        <end position="432"/>
    </location>
</feature>
<comment type="subcellular location">
    <subcellularLocation>
        <location evidence="1">Nucleus</location>
    </subcellularLocation>
</comment>
<dbReference type="KEGG" id="tps:THAPSDRAFT_23991"/>
<dbReference type="Proteomes" id="UP000001449">
    <property type="component" value="Chromosome 9"/>
</dbReference>
<dbReference type="PaxDb" id="35128-Thaps23991"/>
<dbReference type="GeneID" id="7443558"/>
<dbReference type="Gene3D" id="1.10.10.10">
    <property type="entry name" value="Winged helix-like DNA-binding domain superfamily/Winged helix DNA-binding domain"/>
    <property type="match status" value="1"/>
</dbReference>
<feature type="region of interest" description="Disordered" evidence="5">
    <location>
        <begin position="333"/>
        <end position="437"/>
    </location>
</feature>
<feature type="compositionally biased region" description="Basic and acidic residues" evidence="5">
    <location>
        <begin position="376"/>
        <end position="387"/>
    </location>
</feature>
<dbReference type="InParanoid" id="B8C884"/>
<organism evidence="7 8">
    <name type="scientific">Thalassiosira pseudonana</name>
    <name type="common">Marine diatom</name>
    <name type="synonym">Cyclotella nana</name>
    <dbReference type="NCBI Taxonomy" id="35128"/>
    <lineage>
        <taxon>Eukaryota</taxon>
        <taxon>Sar</taxon>
        <taxon>Stramenopiles</taxon>
        <taxon>Ochrophyta</taxon>
        <taxon>Bacillariophyta</taxon>
        <taxon>Coscinodiscophyceae</taxon>
        <taxon>Thalassiosirophycidae</taxon>
        <taxon>Thalassiosirales</taxon>
        <taxon>Thalassiosiraceae</taxon>
        <taxon>Thalassiosira</taxon>
    </lineage>
</organism>
<evidence type="ECO:0000256" key="2">
    <source>
        <dbReference type="ARBA" id="ARBA00023125"/>
    </source>
</evidence>
<keyword evidence="2" id="KW-0238">DNA-binding</keyword>
<evidence type="ECO:0000313" key="8">
    <source>
        <dbReference type="Proteomes" id="UP000001449"/>
    </source>
</evidence>
<dbReference type="PANTHER" id="PTHR10015">
    <property type="entry name" value="HEAT SHOCK TRANSCRIPTION FACTOR"/>
    <property type="match status" value="1"/>
</dbReference>
<dbReference type="SUPFAM" id="SSF46785">
    <property type="entry name" value="Winged helix' DNA-binding domain"/>
    <property type="match status" value="1"/>
</dbReference>
<keyword evidence="8" id="KW-1185">Reference proteome</keyword>
<dbReference type="EMBL" id="CM000645">
    <property type="protein sequence ID" value="EED90442.1"/>
    <property type="molecule type" value="Genomic_DNA"/>
</dbReference>
<feature type="region of interest" description="Disordered" evidence="5">
    <location>
        <begin position="596"/>
        <end position="620"/>
    </location>
</feature>
<dbReference type="Pfam" id="PF00447">
    <property type="entry name" value="HSF_DNA-bind"/>
    <property type="match status" value="1"/>
</dbReference>
<dbReference type="InterPro" id="IPR036388">
    <property type="entry name" value="WH-like_DNA-bd_sf"/>
</dbReference>
<feature type="domain" description="HSF-type DNA-binding" evidence="6">
    <location>
        <begin position="442"/>
        <end position="532"/>
    </location>
</feature>
<name>B8C884_THAPS</name>
<dbReference type="InterPro" id="IPR036390">
    <property type="entry name" value="WH_DNA-bd_sf"/>
</dbReference>